<dbReference type="InterPro" id="IPR007791">
    <property type="entry name" value="DjlA_N"/>
</dbReference>
<feature type="domain" description="J" evidence="2">
    <location>
        <begin position="214"/>
        <end position="280"/>
    </location>
</feature>
<evidence type="ECO:0000313" key="4">
    <source>
        <dbReference type="Proteomes" id="UP001500171"/>
    </source>
</evidence>
<dbReference type="CDD" id="cd07316">
    <property type="entry name" value="terB_like_DjlA"/>
    <property type="match status" value="1"/>
</dbReference>
<dbReference type="NCBIfam" id="NF006948">
    <property type="entry name" value="PRK09430.1"/>
    <property type="match status" value="1"/>
</dbReference>
<dbReference type="Gene3D" id="1.10.3680.10">
    <property type="entry name" value="TerB-like"/>
    <property type="match status" value="1"/>
</dbReference>
<dbReference type="SMART" id="SM00271">
    <property type="entry name" value="DnaJ"/>
    <property type="match status" value="1"/>
</dbReference>
<dbReference type="SUPFAM" id="SSF46565">
    <property type="entry name" value="Chaperone J-domain"/>
    <property type="match status" value="1"/>
</dbReference>
<accession>A0ABP9NEM2</accession>
<dbReference type="Proteomes" id="UP001500171">
    <property type="component" value="Unassembled WGS sequence"/>
</dbReference>
<keyword evidence="4" id="KW-1185">Reference proteome</keyword>
<dbReference type="CDD" id="cd06257">
    <property type="entry name" value="DnaJ"/>
    <property type="match status" value="1"/>
</dbReference>
<keyword evidence="1" id="KW-0143">Chaperone</keyword>
<dbReference type="PANTHER" id="PTHR24074">
    <property type="entry name" value="CO-CHAPERONE PROTEIN DJLA"/>
    <property type="match status" value="1"/>
</dbReference>
<dbReference type="InterPro" id="IPR029024">
    <property type="entry name" value="TerB-like"/>
</dbReference>
<proteinExistence type="predicted"/>
<name>A0ABP9NEM2_9GAMM</name>
<organism evidence="3 4">
    <name type="scientific">Orbus sasakiae</name>
    <dbReference type="NCBI Taxonomy" id="1078475"/>
    <lineage>
        <taxon>Bacteria</taxon>
        <taxon>Pseudomonadati</taxon>
        <taxon>Pseudomonadota</taxon>
        <taxon>Gammaproteobacteria</taxon>
        <taxon>Orbales</taxon>
        <taxon>Orbaceae</taxon>
        <taxon>Orbus</taxon>
    </lineage>
</organism>
<evidence type="ECO:0000256" key="1">
    <source>
        <dbReference type="ARBA" id="ARBA00023186"/>
    </source>
</evidence>
<dbReference type="Pfam" id="PF00226">
    <property type="entry name" value="DnaJ"/>
    <property type="match status" value="1"/>
</dbReference>
<dbReference type="PRINTS" id="PR00625">
    <property type="entry name" value="JDOMAIN"/>
</dbReference>
<dbReference type="EMBL" id="BAABHY010000014">
    <property type="protein sequence ID" value="GAA5114794.1"/>
    <property type="molecule type" value="Genomic_DNA"/>
</dbReference>
<dbReference type="InterPro" id="IPR036869">
    <property type="entry name" value="J_dom_sf"/>
</dbReference>
<sequence length="280" mass="32258">MSFIWAIVTGIALSFLLKSGWGFLLGLFIGPMLYRAFNNIAPMRTNQPSPTLFLTVAFEVLGHLSKAKGQVTQDDINIASQFMDRLQLDSEKRKLAQDSFNRGKSANYPLQERLNELYTQYRYRKKVLNIFCEQLIQAAISDGTLHQKEEQILYSVAQAFHIPRAQMAMYIQMMMASYQFQRGQQYQQYNQNRQQGGYHQGSYQRQSAQSDIDNAYRILGVDPNADNTTIKRAYRKLMNEHHPDKLVSKGLPKEMLEAAKKRAQEIQAAYDLIKAHKGFK</sequence>
<dbReference type="InterPro" id="IPR001623">
    <property type="entry name" value="DnaJ_domain"/>
</dbReference>
<dbReference type="InterPro" id="IPR050817">
    <property type="entry name" value="DjlA_DnaK_co-chaperone"/>
</dbReference>
<dbReference type="PROSITE" id="PS50076">
    <property type="entry name" value="DNAJ_2"/>
    <property type="match status" value="1"/>
</dbReference>
<dbReference type="Gene3D" id="1.10.287.110">
    <property type="entry name" value="DnaJ domain"/>
    <property type="match status" value="1"/>
</dbReference>
<gene>
    <name evidence="3" type="primary">djlA</name>
    <name evidence="3" type="ORF">GCM10023211_24750</name>
</gene>
<dbReference type="RefSeq" id="WP_345492709.1">
    <property type="nucleotide sequence ID" value="NZ_BAABHY010000014.1"/>
</dbReference>
<dbReference type="Pfam" id="PF05099">
    <property type="entry name" value="TerB"/>
    <property type="match status" value="1"/>
</dbReference>
<evidence type="ECO:0000313" key="3">
    <source>
        <dbReference type="EMBL" id="GAA5114794.1"/>
    </source>
</evidence>
<protein>
    <submittedName>
        <fullName evidence="3">Co-chaperone DjlA</fullName>
    </submittedName>
</protein>
<comment type="caution">
    <text evidence="3">The sequence shown here is derived from an EMBL/GenBank/DDBJ whole genome shotgun (WGS) entry which is preliminary data.</text>
</comment>
<evidence type="ECO:0000259" key="2">
    <source>
        <dbReference type="PROSITE" id="PS50076"/>
    </source>
</evidence>
<reference evidence="4" key="1">
    <citation type="journal article" date="2019" name="Int. J. Syst. Evol. Microbiol.">
        <title>The Global Catalogue of Microorganisms (GCM) 10K type strain sequencing project: providing services to taxonomists for standard genome sequencing and annotation.</title>
        <authorList>
            <consortium name="The Broad Institute Genomics Platform"/>
            <consortium name="The Broad Institute Genome Sequencing Center for Infectious Disease"/>
            <person name="Wu L."/>
            <person name="Ma J."/>
        </authorList>
    </citation>
    <scope>NUCLEOTIDE SEQUENCE [LARGE SCALE GENOMIC DNA]</scope>
    <source>
        <strain evidence="4">JCM 18050</strain>
    </source>
</reference>